<evidence type="ECO:0000313" key="2">
    <source>
        <dbReference type="Proteomes" id="UP000268033"/>
    </source>
</evidence>
<accession>A0A3N1PNJ3</accession>
<gene>
    <name evidence="1" type="ORF">EDC28_102476</name>
</gene>
<dbReference type="RefSeq" id="WP_123420877.1">
    <property type="nucleotide sequence ID" value="NZ_RJUL01000002.1"/>
</dbReference>
<proteinExistence type="predicted"/>
<protein>
    <submittedName>
        <fullName evidence="1">Uncharacterized protein</fullName>
    </submittedName>
</protein>
<dbReference type="EMBL" id="RJUL01000002">
    <property type="protein sequence ID" value="ROQ30083.1"/>
    <property type="molecule type" value="Genomic_DNA"/>
</dbReference>
<evidence type="ECO:0000313" key="1">
    <source>
        <dbReference type="EMBL" id="ROQ30083.1"/>
    </source>
</evidence>
<comment type="caution">
    <text evidence="1">The sequence shown here is derived from an EMBL/GenBank/DDBJ whole genome shotgun (WGS) entry which is preliminary data.</text>
</comment>
<keyword evidence="2" id="KW-1185">Reference proteome</keyword>
<dbReference type="AlphaFoldDB" id="A0A3N1PNJ3"/>
<dbReference type="Proteomes" id="UP000268033">
    <property type="component" value="Unassembled WGS sequence"/>
</dbReference>
<sequence length="114" mass="12567">MATQAIDAMMQDAFTKLPKADASLSELLRFSFEYNPSELFMAAWGEEYRERAEALWAASTQAFKAQKATGYSPEQVLLCMAFDAAIAPYTGAPESLVLAYQRAMLQELRAAAPC</sequence>
<reference evidence="1 2" key="1">
    <citation type="submission" date="2018-11" db="EMBL/GenBank/DDBJ databases">
        <title>Genomic Encyclopedia of Type Strains, Phase IV (KMG-IV): sequencing the most valuable type-strain genomes for metagenomic binning, comparative biology and taxonomic classification.</title>
        <authorList>
            <person name="Goeker M."/>
        </authorList>
    </citation>
    <scope>NUCLEOTIDE SEQUENCE [LARGE SCALE GENOMIC DNA]</scope>
    <source>
        <strain evidence="1 2">DSM 21945</strain>
    </source>
</reference>
<organism evidence="1 2">
    <name type="scientific">Gallaecimonas pentaromativorans</name>
    <dbReference type="NCBI Taxonomy" id="584787"/>
    <lineage>
        <taxon>Bacteria</taxon>
        <taxon>Pseudomonadati</taxon>
        <taxon>Pseudomonadota</taxon>
        <taxon>Gammaproteobacteria</taxon>
        <taxon>Enterobacterales</taxon>
        <taxon>Gallaecimonadaceae</taxon>
        <taxon>Gallaecimonas</taxon>
    </lineage>
</organism>
<name>A0A3N1PNJ3_9GAMM</name>